<reference evidence="2 3" key="1">
    <citation type="submission" date="2015-09" db="EMBL/GenBank/DDBJ databases">
        <title>Genome announcement of multiple Pseudomonas syringae strains.</title>
        <authorList>
            <person name="Thakur S."/>
            <person name="Wang P.W."/>
            <person name="Gong Y."/>
            <person name="Weir B.S."/>
            <person name="Guttman D.S."/>
        </authorList>
    </citation>
    <scope>NUCLEOTIDE SEQUENCE [LARGE SCALE GENOMIC DNA]</scope>
    <source>
        <strain evidence="2 3">ICMP4531</strain>
    </source>
</reference>
<evidence type="ECO:0000256" key="1">
    <source>
        <dbReference type="SAM" id="MobiDB-lite"/>
    </source>
</evidence>
<comment type="caution">
    <text evidence="2">The sequence shown here is derived from an EMBL/GenBank/DDBJ whole genome shotgun (WGS) entry which is preliminary data.</text>
</comment>
<feature type="region of interest" description="Disordered" evidence="1">
    <location>
        <begin position="68"/>
        <end position="87"/>
    </location>
</feature>
<protein>
    <submittedName>
        <fullName evidence="2">Uncharacterized protein</fullName>
    </submittedName>
</protein>
<feature type="compositionally biased region" description="Basic and acidic residues" evidence="1">
    <location>
        <begin position="68"/>
        <end position="79"/>
    </location>
</feature>
<accession>A0A0P9R8V0</accession>
<evidence type="ECO:0000313" key="2">
    <source>
        <dbReference type="EMBL" id="KPX41384.1"/>
    </source>
</evidence>
<evidence type="ECO:0000313" key="3">
    <source>
        <dbReference type="Proteomes" id="UP000050557"/>
    </source>
</evidence>
<feature type="region of interest" description="Disordered" evidence="1">
    <location>
        <begin position="1"/>
        <end position="40"/>
    </location>
</feature>
<gene>
    <name evidence="2" type="ORF">ALO68_03830</name>
</gene>
<feature type="compositionally biased region" description="Polar residues" evidence="1">
    <location>
        <begin position="15"/>
        <end position="40"/>
    </location>
</feature>
<sequence>MPAATTTDEAHTYEMNLNTGEQSMSHAHVSNSSTTTESLASTNLLSPAELEALNARISANADQWLADHAPKAKSKAERKAKSHRGRKPEMIENPFYGFIGCTTHWGRYPLFAESIIEGVARLDWHDRPDGKGGKSMPLSVRNLAVALECLPAITNEAVGDLLQLRERHARRYVKAIELIVPWMMKSRPPFLLNEMEGIEPEPKACEWEDWDDLCKPTTAELTKLHHDLRTLTAFKTAEEYEREDVSNYTHTNVVTFPARLQHPKKAVVIAMLAGGSSVKAIERETCVAAKTIRKWRDDSNRLSIEQIAA</sequence>
<dbReference type="Proteomes" id="UP000050557">
    <property type="component" value="Unassembled WGS sequence"/>
</dbReference>
<dbReference type="PATRIC" id="fig|251654.3.peg.5069"/>
<dbReference type="AlphaFoldDB" id="A0A0P9R8V0"/>
<name>A0A0P9R8V0_9PSED</name>
<proteinExistence type="predicted"/>
<dbReference type="EMBL" id="LJQM01000216">
    <property type="protein sequence ID" value="KPX41384.1"/>
    <property type="molecule type" value="Genomic_DNA"/>
</dbReference>
<organism evidence="2 3">
    <name type="scientific">Pseudomonas syringae pv. helianthi</name>
    <dbReference type="NCBI Taxonomy" id="251654"/>
    <lineage>
        <taxon>Bacteria</taxon>
        <taxon>Pseudomonadati</taxon>
        <taxon>Pseudomonadota</taxon>
        <taxon>Gammaproteobacteria</taxon>
        <taxon>Pseudomonadales</taxon>
        <taxon>Pseudomonadaceae</taxon>
        <taxon>Pseudomonas</taxon>
    </lineage>
</organism>